<keyword evidence="3 10" id="KW-0963">Cytoplasm</keyword>
<dbReference type="EC" id="6.1.1.10" evidence="10"/>
<dbReference type="Pfam" id="PF19303">
    <property type="entry name" value="Anticodon_3"/>
    <property type="match status" value="1"/>
</dbReference>
<feature type="domain" description="Methionyl/Leucyl tRNA synthetase" evidence="11">
    <location>
        <begin position="8"/>
        <end position="428"/>
    </location>
</feature>
<dbReference type="HAMAP" id="MF_00098">
    <property type="entry name" value="Met_tRNA_synth_type1"/>
    <property type="match status" value="1"/>
</dbReference>
<keyword evidence="8 10" id="KW-0030">Aminoacyl-tRNA synthetase</keyword>
<evidence type="ECO:0000259" key="11">
    <source>
        <dbReference type="Pfam" id="PF09334"/>
    </source>
</evidence>
<evidence type="ECO:0000313" key="13">
    <source>
        <dbReference type="EMBL" id="MYC97248.1"/>
    </source>
</evidence>
<evidence type="ECO:0000256" key="4">
    <source>
        <dbReference type="ARBA" id="ARBA00022598"/>
    </source>
</evidence>
<dbReference type="Pfam" id="PF09334">
    <property type="entry name" value="tRNA-synt_1g"/>
    <property type="match status" value="1"/>
</dbReference>
<keyword evidence="4 10" id="KW-0436">Ligase</keyword>
<evidence type="ECO:0000256" key="5">
    <source>
        <dbReference type="ARBA" id="ARBA00022741"/>
    </source>
</evidence>
<evidence type="ECO:0000259" key="12">
    <source>
        <dbReference type="Pfam" id="PF19303"/>
    </source>
</evidence>
<dbReference type="InterPro" id="IPR014729">
    <property type="entry name" value="Rossmann-like_a/b/a_fold"/>
</dbReference>
<evidence type="ECO:0000256" key="6">
    <source>
        <dbReference type="ARBA" id="ARBA00022840"/>
    </source>
</evidence>
<evidence type="ECO:0000256" key="10">
    <source>
        <dbReference type="HAMAP-Rule" id="MF_00098"/>
    </source>
</evidence>
<dbReference type="AlphaFoldDB" id="A0A6B1DBX8"/>
<dbReference type="CDD" id="cd07957">
    <property type="entry name" value="Anticodon_Ia_Met"/>
    <property type="match status" value="1"/>
</dbReference>
<dbReference type="SUPFAM" id="SSF52374">
    <property type="entry name" value="Nucleotidylyl transferase"/>
    <property type="match status" value="1"/>
</dbReference>
<feature type="binding site" evidence="10">
    <location>
        <position position="163"/>
    </location>
    <ligand>
        <name>Zn(2+)</name>
        <dbReference type="ChEBI" id="CHEBI:29105"/>
    </ligand>
</feature>
<evidence type="ECO:0000256" key="7">
    <source>
        <dbReference type="ARBA" id="ARBA00022917"/>
    </source>
</evidence>
<dbReference type="Gene3D" id="1.10.730.10">
    <property type="entry name" value="Isoleucyl-tRNA Synthetase, Domain 1"/>
    <property type="match status" value="1"/>
</dbReference>
<comment type="subunit">
    <text evidence="10">Monomer.</text>
</comment>
<feature type="domain" description="Methionyl-tRNA synthetase anticodon-binding" evidence="12">
    <location>
        <begin position="440"/>
        <end position="544"/>
    </location>
</feature>
<keyword evidence="7 10" id="KW-0648">Protein biosynthesis</keyword>
<keyword evidence="10" id="KW-0862">Zinc</keyword>
<comment type="caution">
    <text evidence="13">The sequence shown here is derived from an EMBL/GenBank/DDBJ whole genome shotgun (WGS) entry which is preliminary data.</text>
</comment>
<dbReference type="InterPro" id="IPR023458">
    <property type="entry name" value="Met-tRNA_ligase_1"/>
</dbReference>
<keyword evidence="5 10" id="KW-0547">Nucleotide-binding</keyword>
<dbReference type="Gene3D" id="3.40.50.620">
    <property type="entry name" value="HUPs"/>
    <property type="match status" value="1"/>
</dbReference>
<feature type="binding site" evidence="10">
    <location>
        <position position="160"/>
    </location>
    <ligand>
        <name>Zn(2+)</name>
        <dbReference type="ChEBI" id="CHEBI:29105"/>
    </ligand>
</feature>
<dbReference type="InterPro" id="IPR015413">
    <property type="entry name" value="Methionyl/Leucyl_tRNA_Synth"/>
</dbReference>
<comment type="similarity">
    <text evidence="2 10">Belongs to the class-I aminoacyl-tRNA synthetase family. MetG type 1 subfamily.</text>
</comment>
<dbReference type="SUPFAM" id="SSF47323">
    <property type="entry name" value="Anticodon-binding domain of a subclass of class I aminoacyl-tRNA synthetases"/>
    <property type="match status" value="1"/>
</dbReference>
<accession>A0A6B1DBX8</accession>
<dbReference type="GO" id="GO:0005829">
    <property type="term" value="C:cytosol"/>
    <property type="evidence" value="ECO:0007669"/>
    <property type="project" value="TreeGrafter"/>
</dbReference>
<dbReference type="GO" id="GO:0004825">
    <property type="term" value="F:methionine-tRNA ligase activity"/>
    <property type="evidence" value="ECO:0007669"/>
    <property type="project" value="UniProtKB-UniRule"/>
</dbReference>
<dbReference type="SUPFAM" id="SSF57770">
    <property type="entry name" value="Methionyl-tRNA synthetase (MetRS), Zn-domain"/>
    <property type="match status" value="1"/>
</dbReference>
<gene>
    <name evidence="10" type="primary">metG</name>
    <name evidence="13" type="ORF">F4X14_20010</name>
</gene>
<name>A0A6B1DBX8_9CHLR</name>
<reference evidence="13" key="1">
    <citation type="submission" date="2019-09" db="EMBL/GenBank/DDBJ databases">
        <title>Characterisation of the sponge microbiome using genome-centric metagenomics.</title>
        <authorList>
            <person name="Engelberts J.P."/>
            <person name="Robbins S.J."/>
            <person name="De Goeij J.M."/>
            <person name="Aranda M."/>
            <person name="Bell S.C."/>
            <person name="Webster N.S."/>
        </authorList>
    </citation>
    <scope>NUCLEOTIDE SEQUENCE</scope>
    <source>
        <strain evidence="13">SB0661_bin_32</strain>
    </source>
</reference>
<evidence type="ECO:0000256" key="9">
    <source>
        <dbReference type="ARBA" id="ARBA00047364"/>
    </source>
</evidence>
<protein>
    <recommendedName>
        <fullName evidence="10">Methionine--tRNA ligase</fullName>
        <ecNumber evidence="10">6.1.1.10</ecNumber>
    </recommendedName>
    <alternativeName>
        <fullName evidence="10">Methionyl-tRNA synthetase</fullName>
        <shortName evidence="10">MetRS</shortName>
    </alternativeName>
</protein>
<keyword evidence="10" id="KW-0479">Metal-binding</keyword>
<proteinExistence type="inferred from homology"/>
<dbReference type="InterPro" id="IPR033911">
    <property type="entry name" value="MetRS_core"/>
</dbReference>
<evidence type="ECO:0000256" key="2">
    <source>
        <dbReference type="ARBA" id="ARBA00008258"/>
    </source>
</evidence>
<dbReference type="EMBL" id="VXMH01000109">
    <property type="protein sequence ID" value="MYC97248.1"/>
    <property type="molecule type" value="Genomic_DNA"/>
</dbReference>
<comment type="subcellular location">
    <subcellularLocation>
        <location evidence="1 10">Cytoplasm</location>
    </subcellularLocation>
</comment>
<comment type="caution">
    <text evidence="10">Lacks conserved residue(s) required for the propagation of feature annotation.</text>
</comment>
<comment type="catalytic activity">
    <reaction evidence="9 10">
        <text>tRNA(Met) + L-methionine + ATP = L-methionyl-tRNA(Met) + AMP + diphosphate</text>
        <dbReference type="Rhea" id="RHEA:13481"/>
        <dbReference type="Rhea" id="RHEA-COMP:9667"/>
        <dbReference type="Rhea" id="RHEA-COMP:9698"/>
        <dbReference type="ChEBI" id="CHEBI:30616"/>
        <dbReference type="ChEBI" id="CHEBI:33019"/>
        <dbReference type="ChEBI" id="CHEBI:57844"/>
        <dbReference type="ChEBI" id="CHEBI:78442"/>
        <dbReference type="ChEBI" id="CHEBI:78530"/>
        <dbReference type="ChEBI" id="CHEBI:456215"/>
        <dbReference type="EC" id="6.1.1.10"/>
    </reaction>
</comment>
<dbReference type="InterPro" id="IPR041872">
    <property type="entry name" value="Anticodon_Met"/>
</dbReference>
<dbReference type="GO" id="GO:0005524">
    <property type="term" value="F:ATP binding"/>
    <property type="evidence" value="ECO:0007669"/>
    <property type="project" value="UniProtKB-UniRule"/>
</dbReference>
<feature type="short sequence motif" description="'KMSKS' region" evidence="10">
    <location>
        <begin position="365"/>
        <end position="369"/>
    </location>
</feature>
<evidence type="ECO:0000256" key="1">
    <source>
        <dbReference type="ARBA" id="ARBA00004496"/>
    </source>
</evidence>
<dbReference type="CDD" id="cd00814">
    <property type="entry name" value="MetRS_core"/>
    <property type="match status" value="1"/>
</dbReference>
<dbReference type="GO" id="GO:0006431">
    <property type="term" value="P:methionyl-tRNA aminoacylation"/>
    <property type="evidence" value="ECO:0007669"/>
    <property type="project" value="UniProtKB-UniRule"/>
</dbReference>
<evidence type="ECO:0000256" key="8">
    <source>
        <dbReference type="ARBA" id="ARBA00023146"/>
    </source>
</evidence>
<feature type="binding site" evidence="10">
    <location>
        <position position="147"/>
    </location>
    <ligand>
        <name>Zn(2+)</name>
        <dbReference type="ChEBI" id="CHEBI:29105"/>
    </ligand>
</feature>
<feature type="binding site" evidence="10">
    <location>
        <position position="368"/>
    </location>
    <ligand>
        <name>ATP</name>
        <dbReference type="ChEBI" id="CHEBI:30616"/>
    </ligand>
</feature>
<comment type="function">
    <text evidence="10">Is required not only for elongation of protein synthesis but also for the initiation of all mRNA translation through initiator tRNA(fMet) aminoacylation.</text>
</comment>
<comment type="cofactor">
    <cofactor evidence="10">
        <name>Zn(2+)</name>
        <dbReference type="ChEBI" id="CHEBI:29105"/>
    </cofactor>
    <text evidence="10">Binds 1 zinc ion per subunit.</text>
</comment>
<dbReference type="InterPro" id="IPR009080">
    <property type="entry name" value="tRNAsynth_Ia_anticodon-bd"/>
</dbReference>
<sequence length="608" mass="68500">MTDQGRKILVCVAWPYANGEKHIGQIAGAYLPPDIFARYQRMAGNDVLMVSGSDTHGTPITLQAEREGLEAAEVVDKYHELFVEGCMAMGLTFDLYTHTDTQNHWDVTQQVFRRHMANEYIYKEVQKQWYDPEAGRFLADRYVEGTCPFCGFTEARGDQCDNCGRLYDALELTNTRSKLSGSTALEVRETEHFFLDLGALNEPLLEWIGSGKEHWRNNVLNFTQGQLNLKELRGRAITRDIDWGIDIPVEGYESKRIYVWYDAVQGYLSAAIEWAALSGGQWRAWWDRDLAPDARHYYFIGKDNIPFHTQIWPGMIMAYNDESGAENEQADIAGLSATAEPMKRARLHLPYDVPANEYLNFGGAQFSTSRGNVIGFNTVLEEFQADAWRYSLTAMAPESADTEFTWPDFIELVNNELVANWGNLVNRAVGFAFRRFDGAVPHPGEMDATDGALLEEIRGGFDSVGALYEAVRLKAALQEARRLSQRVNQYLNEKEPWRTVQTDPQTAATTVYATLQAIDWLKLLWAPILPHSSERLHQYLGYTEPLFGQLDTTAVADDRGSHLVLRYDHGKASGVWQAQSLAAGQLLRKPAPLFTKLDPAVVLGEADG</sequence>
<organism evidence="13">
    <name type="scientific">Caldilineaceae bacterium SB0661_bin_32</name>
    <dbReference type="NCBI Taxonomy" id="2605255"/>
    <lineage>
        <taxon>Bacteria</taxon>
        <taxon>Bacillati</taxon>
        <taxon>Chloroflexota</taxon>
        <taxon>Caldilineae</taxon>
        <taxon>Caldilineales</taxon>
        <taxon>Caldilineaceae</taxon>
    </lineage>
</organism>
<dbReference type="PANTHER" id="PTHR45765:SF1">
    <property type="entry name" value="METHIONINE--TRNA LIGASE, CYTOPLASMIC"/>
    <property type="match status" value="1"/>
</dbReference>
<dbReference type="PRINTS" id="PR01041">
    <property type="entry name" value="TRNASYNTHMET"/>
</dbReference>
<dbReference type="InterPro" id="IPR029038">
    <property type="entry name" value="MetRS_Zn"/>
</dbReference>
<feature type="binding site" evidence="10">
    <location>
        <position position="150"/>
    </location>
    <ligand>
        <name>Zn(2+)</name>
        <dbReference type="ChEBI" id="CHEBI:29105"/>
    </ligand>
</feature>
<dbReference type="GO" id="GO:0046872">
    <property type="term" value="F:metal ion binding"/>
    <property type="evidence" value="ECO:0007669"/>
    <property type="project" value="UniProtKB-KW"/>
</dbReference>
<evidence type="ECO:0000256" key="3">
    <source>
        <dbReference type="ARBA" id="ARBA00022490"/>
    </source>
</evidence>
<dbReference type="PANTHER" id="PTHR45765">
    <property type="entry name" value="METHIONINE--TRNA LIGASE"/>
    <property type="match status" value="1"/>
</dbReference>
<dbReference type="Gene3D" id="2.20.28.20">
    <property type="entry name" value="Methionyl-tRNA synthetase, Zn-domain"/>
    <property type="match status" value="1"/>
</dbReference>
<keyword evidence="6 10" id="KW-0067">ATP-binding</keyword>
<dbReference type="FunFam" id="2.20.28.20:FF:000001">
    <property type="entry name" value="Methionine--tRNA ligase"/>
    <property type="match status" value="1"/>
</dbReference>